<proteinExistence type="predicted"/>
<reference evidence="1" key="1">
    <citation type="submission" date="2019-08" db="EMBL/GenBank/DDBJ databases">
        <authorList>
            <person name="Kucharzyk K."/>
            <person name="Murdoch R.W."/>
            <person name="Higgins S."/>
            <person name="Loffler F."/>
        </authorList>
    </citation>
    <scope>NUCLEOTIDE SEQUENCE</scope>
</reference>
<organism evidence="1">
    <name type="scientific">bioreactor metagenome</name>
    <dbReference type="NCBI Taxonomy" id="1076179"/>
    <lineage>
        <taxon>unclassified sequences</taxon>
        <taxon>metagenomes</taxon>
        <taxon>ecological metagenomes</taxon>
    </lineage>
</organism>
<accession>A0A645F6E2</accession>
<dbReference type="EMBL" id="VSSQ01055096">
    <property type="protein sequence ID" value="MPN08999.1"/>
    <property type="molecule type" value="Genomic_DNA"/>
</dbReference>
<sequence length="45" mass="4796">MEATHQLADHILHHTLVTIIADAGDRDSPAVCVVNVHIGALRGVE</sequence>
<gene>
    <name evidence="1" type="ORF">SDC9_156287</name>
</gene>
<evidence type="ECO:0000313" key="1">
    <source>
        <dbReference type="EMBL" id="MPN08999.1"/>
    </source>
</evidence>
<protein>
    <submittedName>
        <fullName evidence="1">Uncharacterized protein</fullName>
    </submittedName>
</protein>
<dbReference type="AlphaFoldDB" id="A0A645F6E2"/>
<comment type="caution">
    <text evidence="1">The sequence shown here is derived from an EMBL/GenBank/DDBJ whole genome shotgun (WGS) entry which is preliminary data.</text>
</comment>
<name>A0A645F6E2_9ZZZZ</name>